<accession>A0ACB9KLJ1</accession>
<protein>
    <submittedName>
        <fullName evidence="1">Uncharacterized protein</fullName>
    </submittedName>
</protein>
<name>A0ACB9KLJ1_BAUVA</name>
<evidence type="ECO:0000313" key="1">
    <source>
        <dbReference type="EMBL" id="KAI4298007.1"/>
    </source>
</evidence>
<comment type="caution">
    <text evidence="1">The sequence shown here is derived from an EMBL/GenBank/DDBJ whole genome shotgun (WGS) entry which is preliminary data.</text>
</comment>
<dbReference type="Proteomes" id="UP000828941">
    <property type="component" value="Chromosome 14"/>
</dbReference>
<gene>
    <name evidence="1" type="ORF">L6164_037859</name>
</gene>
<reference evidence="1 2" key="1">
    <citation type="journal article" date="2022" name="DNA Res.">
        <title>Chromosomal-level genome assembly of the orchid tree Bauhinia variegata (Leguminosae; Cercidoideae) supports the allotetraploid origin hypothesis of Bauhinia.</title>
        <authorList>
            <person name="Zhong Y."/>
            <person name="Chen Y."/>
            <person name="Zheng D."/>
            <person name="Pang J."/>
            <person name="Liu Y."/>
            <person name="Luo S."/>
            <person name="Meng S."/>
            <person name="Qian L."/>
            <person name="Wei D."/>
            <person name="Dai S."/>
            <person name="Zhou R."/>
        </authorList>
    </citation>
    <scope>NUCLEOTIDE SEQUENCE [LARGE SCALE GENOMIC DNA]</scope>
    <source>
        <strain evidence="1">BV-YZ2020</strain>
    </source>
</reference>
<sequence length="135" mass="15253">MSLRGDAIRQAGANKAVRPPTGLGMRRPFLRKETGERKSYAIDRPFRSDFESIVLSFFLILFEAGRIENEMQKYGKSSKPFFWFKGCSCSPYRSTKGFRGLHLPITRPKKRNEVLDLQGVSLLSTCAKGVSLLTC</sequence>
<proteinExistence type="predicted"/>
<organism evidence="1 2">
    <name type="scientific">Bauhinia variegata</name>
    <name type="common">Purple orchid tree</name>
    <name type="synonym">Phanera variegata</name>
    <dbReference type="NCBI Taxonomy" id="167791"/>
    <lineage>
        <taxon>Eukaryota</taxon>
        <taxon>Viridiplantae</taxon>
        <taxon>Streptophyta</taxon>
        <taxon>Embryophyta</taxon>
        <taxon>Tracheophyta</taxon>
        <taxon>Spermatophyta</taxon>
        <taxon>Magnoliopsida</taxon>
        <taxon>eudicotyledons</taxon>
        <taxon>Gunneridae</taxon>
        <taxon>Pentapetalae</taxon>
        <taxon>rosids</taxon>
        <taxon>fabids</taxon>
        <taxon>Fabales</taxon>
        <taxon>Fabaceae</taxon>
        <taxon>Cercidoideae</taxon>
        <taxon>Cercideae</taxon>
        <taxon>Bauhiniinae</taxon>
        <taxon>Bauhinia</taxon>
    </lineage>
</organism>
<keyword evidence="2" id="KW-1185">Reference proteome</keyword>
<dbReference type="EMBL" id="CM039439">
    <property type="protein sequence ID" value="KAI4298007.1"/>
    <property type="molecule type" value="Genomic_DNA"/>
</dbReference>
<evidence type="ECO:0000313" key="2">
    <source>
        <dbReference type="Proteomes" id="UP000828941"/>
    </source>
</evidence>